<proteinExistence type="predicted"/>
<organism evidence="1 2">
    <name type="scientific">Enterocloster aldenensis</name>
    <dbReference type="NCBI Taxonomy" id="358742"/>
    <lineage>
        <taxon>Bacteria</taxon>
        <taxon>Bacillati</taxon>
        <taxon>Bacillota</taxon>
        <taxon>Clostridia</taxon>
        <taxon>Lachnospirales</taxon>
        <taxon>Lachnospiraceae</taxon>
        <taxon>Enterocloster</taxon>
    </lineage>
</organism>
<dbReference type="RefSeq" id="WP_238053689.1">
    <property type="nucleotide sequence ID" value="NZ_JAKNGE010000021.1"/>
</dbReference>
<accession>A0AAW5BZ10</accession>
<sequence length="426" mass="48111">MSIRFAFGAKVRKKEALIQAVRSLAASGGQGVQEDNDHIWISFCPMGGISMSWEHEDGLLGQWVISGECYSTPCGPGFHKAAIEFVDALGRSVLRGLTVSDVTDYYRHRDFQRMKEEHFHPWLKMLVNLCRERLASGEYGSLCLCWDLDQYQPEDIPGTVVTPMGRFGIAGMVKAVECLGIGWLADRFFIWNQPEKDAAYYRNRALNLMWEKCFFGPSDRSSQDADINRAALDDLEQAYRLDSRIPLPIEAYLLLCGLDSRTPIIPDTAQVLESLYPVGFRRGEVTHAYGVLRLTLPGNYLYEWEEQENGRGCSLWWDGTGKGPIWRVNGFRLQGKEASLEGGFDGLTDIRDLDMPNGRARWGWHKVEDGKDAYYQVFCKAVSGPSLFLMTITLFEEGQRAGVYGLLGKLKAVKEQGPETYTETYD</sequence>
<name>A0AAW5BZ10_9FIRM</name>
<dbReference type="EMBL" id="JAKNGE010000021">
    <property type="protein sequence ID" value="MCG4747107.1"/>
    <property type="molecule type" value="Genomic_DNA"/>
</dbReference>
<evidence type="ECO:0000313" key="1">
    <source>
        <dbReference type="EMBL" id="MCG4747107.1"/>
    </source>
</evidence>
<protein>
    <submittedName>
        <fullName evidence="1">Uncharacterized protein</fullName>
    </submittedName>
</protein>
<evidence type="ECO:0000313" key="2">
    <source>
        <dbReference type="Proteomes" id="UP001299608"/>
    </source>
</evidence>
<dbReference type="Proteomes" id="UP001299608">
    <property type="component" value="Unassembled WGS sequence"/>
</dbReference>
<gene>
    <name evidence="1" type="ORF">L0N08_16900</name>
</gene>
<reference evidence="1" key="1">
    <citation type="submission" date="2022-01" db="EMBL/GenBank/DDBJ databases">
        <title>Collection of gut derived symbiotic bacterial strains cultured from healthy donors.</title>
        <authorList>
            <person name="Lin H."/>
            <person name="Kohout C."/>
            <person name="Waligurski E."/>
            <person name="Pamer E.G."/>
        </authorList>
    </citation>
    <scope>NUCLEOTIDE SEQUENCE</scope>
    <source>
        <strain evidence="1">DFI.6.55</strain>
    </source>
</reference>
<dbReference type="AlphaFoldDB" id="A0AAW5BZ10"/>
<comment type="caution">
    <text evidence="1">The sequence shown here is derived from an EMBL/GenBank/DDBJ whole genome shotgun (WGS) entry which is preliminary data.</text>
</comment>